<evidence type="ECO:0000256" key="7">
    <source>
        <dbReference type="ARBA" id="ARBA00022723"/>
    </source>
</evidence>
<keyword evidence="10" id="KW-0862">Zinc</keyword>
<keyword evidence="12" id="KW-1185">Reference proteome</keyword>
<evidence type="ECO:0000256" key="5">
    <source>
        <dbReference type="ARBA" id="ARBA00022694"/>
    </source>
</evidence>
<dbReference type="GO" id="GO:0042781">
    <property type="term" value="F:3'-tRNA processing endoribonuclease activity"/>
    <property type="evidence" value="ECO:0007669"/>
    <property type="project" value="UniProtKB-EC"/>
</dbReference>
<proteinExistence type="inferred from homology"/>
<dbReference type="GO" id="GO:0046872">
    <property type="term" value="F:metal ion binding"/>
    <property type="evidence" value="ECO:0007669"/>
    <property type="project" value="UniProtKB-KW"/>
</dbReference>
<dbReference type="PANTHER" id="PTHR12553">
    <property type="entry name" value="ZINC PHOSPHODIESTERASE ELAC PROTEIN 2"/>
    <property type="match status" value="1"/>
</dbReference>
<evidence type="ECO:0000256" key="1">
    <source>
        <dbReference type="ARBA" id="ARBA00000402"/>
    </source>
</evidence>
<evidence type="ECO:0000256" key="2">
    <source>
        <dbReference type="ARBA" id="ARBA00001947"/>
    </source>
</evidence>
<dbReference type="Gene3D" id="3.60.15.10">
    <property type="entry name" value="Ribonuclease Z/Hydroxyacylglutathione hydrolase-like"/>
    <property type="match status" value="1"/>
</dbReference>
<dbReference type="PANTHER" id="PTHR12553:SF49">
    <property type="entry name" value="ZINC PHOSPHODIESTERASE ELAC PROTEIN 2"/>
    <property type="match status" value="1"/>
</dbReference>
<dbReference type="Proteomes" id="UP001218188">
    <property type="component" value="Unassembled WGS sequence"/>
</dbReference>
<dbReference type="GO" id="GO:0005739">
    <property type="term" value="C:mitochondrion"/>
    <property type="evidence" value="ECO:0007669"/>
    <property type="project" value="TreeGrafter"/>
</dbReference>
<accession>A0AAD6X1M6</accession>
<dbReference type="InterPro" id="IPR047151">
    <property type="entry name" value="RNZ2-like"/>
</dbReference>
<evidence type="ECO:0000256" key="4">
    <source>
        <dbReference type="ARBA" id="ARBA00012477"/>
    </source>
</evidence>
<keyword evidence="5" id="KW-0819">tRNA processing</keyword>
<comment type="similarity">
    <text evidence="3">Belongs to the RNase Z family.</text>
</comment>
<keyword evidence="8" id="KW-0255">Endonuclease</keyword>
<evidence type="ECO:0000256" key="8">
    <source>
        <dbReference type="ARBA" id="ARBA00022759"/>
    </source>
</evidence>
<dbReference type="CDD" id="cd07718">
    <property type="entry name" value="RNaseZ_ELAC1_ELAC2-C-term-like_MBL-fold"/>
    <property type="match status" value="1"/>
</dbReference>
<keyword evidence="6" id="KW-0540">Nuclease</keyword>
<evidence type="ECO:0000256" key="3">
    <source>
        <dbReference type="ARBA" id="ARBA00007823"/>
    </source>
</evidence>
<comment type="cofactor">
    <cofactor evidence="2">
        <name>Zn(2+)</name>
        <dbReference type="ChEBI" id="CHEBI:29105"/>
    </cofactor>
</comment>
<dbReference type="AlphaFoldDB" id="A0AAD6X1M6"/>
<dbReference type="SUPFAM" id="SSF56281">
    <property type="entry name" value="Metallo-hydrolase/oxidoreductase"/>
    <property type="match status" value="1"/>
</dbReference>
<dbReference type="EC" id="3.1.26.11" evidence="4"/>
<dbReference type="GO" id="GO:1990180">
    <property type="term" value="P:mitochondrial tRNA 3'-end processing"/>
    <property type="evidence" value="ECO:0007669"/>
    <property type="project" value="TreeGrafter"/>
</dbReference>
<keyword evidence="9" id="KW-0378">Hydrolase</keyword>
<evidence type="ECO:0000313" key="11">
    <source>
        <dbReference type="EMBL" id="KAJ7035558.1"/>
    </source>
</evidence>
<keyword evidence="7" id="KW-0479">Metal-binding</keyword>
<evidence type="ECO:0000256" key="10">
    <source>
        <dbReference type="ARBA" id="ARBA00022833"/>
    </source>
</evidence>
<comment type="caution">
    <text evidence="11">The sequence shown here is derived from an EMBL/GenBank/DDBJ whole genome shotgun (WGS) entry which is preliminary data.</text>
</comment>
<evidence type="ECO:0000256" key="9">
    <source>
        <dbReference type="ARBA" id="ARBA00022801"/>
    </source>
</evidence>
<organism evidence="11 12">
    <name type="scientific">Mycena alexandri</name>
    <dbReference type="NCBI Taxonomy" id="1745969"/>
    <lineage>
        <taxon>Eukaryota</taxon>
        <taxon>Fungi</taxon>
        <taxon>Dikarya</taxon>
        <taxon>Basidiomycota</taxon>
        <taxon>Agaricomycotina</taxon>
        <taxon>Agaricomycetes</taxon>
        <taxon>Agaricomycetidae</taxon>
        <taxon>Agaricales</taxon>
        <taxon>Marasmiineae</taxon>
        <taxon>Mycenaceae</taxon>
        <taxon>Mycena</taxon>
    </lineage>
</organism>
<comment type="catalytic activity">
    <reaction evidence="1">
        <text>Endonucleolytic cleavage of RNA, removing extra 3' nucleotides from tRNA precursor, generating 3' termini of tRNAs. A 3'-hydroxy group is left at the tRNA terminus and a 5'-phosphoryl group is left at the trailer molecule.</text>
        <dbReference type="EC" id="3.1.26.11"/>
    </reaction>
</comment>
<dbReference type="InterPro" id="IPR036866">
    <property type="entry name" value="RibonucZ/Hydroxyglut_hydro"/>
</dbReference>
<name>A0AAD6X1M6_9AGAR</name>
<protein>
    <recommendedName>
        <fullName evidence="4">ribonuclease Z</fullName>
        <ecNumber evidence="4">3.1.26.11</ecNumber>
    </recommendedName>
</protein>
<dbReference type="EMBL" id="JARJCM010000049">
    <property type="protein sequence ID" value="KAJ7035558.1"/>
    <property type="molecule type" value="Genomic_DNA"/>
</dbReference>
<gene>
    <name evidence="11" type="ORF">C8F04DRAFT_1258768</name>
</gene>
<sequence length="531" mass="58795">MAYVVAGAENAVIILDIPSPSYIPSLRDSFTRSTFYSKLLSKGSNVRSIFHTCGQGVLEDGAYVDFMNAFPPTANHIISSPDYDRDQATFKASAIHQLRMNKLDDAMFPIPPPSPELTKRLADIPNLPVHSFPFEQGLAVDIQSDARPVLKADPPVADPSLPSSVLQTFAALQHKVIRQDARLQLREKQKRHPKAARERYRRFDDTAIIPLGTSGTHASLFRNNPSILVRIPERGSILLDAGEGTLGQLNRLYGQSGADEILHDLRCIFISENRAAHHGGLASLLAKRRQLDPPAPNPLYVVAEYDIHLSLREVSDIEDLGIEDPASNGVFPILIEVVNSSLGEVDTVRAEWASVKRSWEARKTLCQELGLLSFQAVRASAHPNSYGLDMRHKDGWRIVYSGRNVPTRAFPRAPANTSTVLIHGCTVEETRRTHGSVRRSVRAAIAVGESVKAKHILLTLFSGQTPGSNLVLKKRGKSKPLVSFAFDHARLTLGTMWRMNLYLPVIEQIFRQDGYLEEEDEDEAPQTESSA</sequence>
<reference evidence="11" key="1">
    <citation type="submission" date="2023-03" db="EMBL/GenBank/DDBJ databases">
        <title>Massive genome expansion in bonnet fungi (Mycena s.s.) driven by repeated elements and novel gene families across ecological guilds.</title>
        <authorList>
            <consortium name="Lawrence Berkeley National Laboratory"/>
            <person name="Harder C.B."/>
            <person name="Miyauchi S."/>
            <person name="Viragh M."/>
            <person name="Kuo A."/>
            <person name="Thoen E."/>
            <person name="Andreopoulos B."/>
            <person name="Lu D."/>
            <person name="Skrede I."/>
            <person name="Drula E."/>
            <person name="Henrissat B."/>
            <person name="Morin E."/>
            <person name="Kohler A."/>
            <person name="Barry K."/>
            <person name="LaButti K."/>
            <person name="Morin E."/>
            <person name="Salamov A."/>
            <person name="Lipzen A."/>
            <person name="Mereny Z."/>
            <person name="Hegedus B."/>
            <person name="Baldrian P."/>
            <person name="Stursova M."/>
            <person name="Weitz H."/>
            <person name="Taylor A."/>
            <person name="Grigoriev I.V."/>
            <person name="Nagy L.G."/>
            <person name="Martin F."/>
            <person name="Kauserud H."/>
        </authorList>
    </citation>
    <scope>NUCLEOTIDE SEQUENCE</scope>
    <source>
        <strain evidence="11">CBHHK200</strain>
    </source>
</reference>
<evidence type="ECO:0000313" key="12">
    <source>
        <dbReference type="Proteomes" id="UP001218188"/>
    </source>
</evidence>
<evidence type="ECO:0000256" key="6">
    <source>
        <dbReference type="ARBA" id="ARBA00022722"/>
    </source>
</evidence>